<feature type="transmembrane region" description="Helical" evidence="1">
    <location>
        <begin position="42"/>
        <end position="62"/>
    </location>
</feature>
<organism evidence="2 3">
    <name type="scientific">Neisseria animalis</name>
    <dbReference type="NCBI Taxonomy" id="492"/>
    <lineage>
        <taxon>Bacteria</taxon>
        <taxon>Pseudomonadati</taxon>
        <taxon>Pseudomonadota</taxon>
        <taxon>Betaproteobacteria</taxon>
        <taxon>Neisseriales</taxon>
        <taxon>Neisseriaceae</taxon>
        <taxon>Neisseria</taxon>
    </lineage>
</organism>
<dbReference type="RefSeq" id="WP_123796363.1">
    <property type="nucleotide sequence ID" value="NZ_CP031699.1"/>
</dbReference>
<feature type="transmembrane region" description="Helical" evidence="1">
    <location>
        <begin position="12"/>
        <end position="30"/>
    </location>
</feature>
<keyword evidence="1" id="KW-0812">Transmembrane</keyword>
<evidence type="ECO:0000313" key="3">
    <source>
        <dbReference type="Proteomes" id="UP000325536"/>
    </source>
</evidence>
<gene>
    <name evidence="2" type="ORF">D0T90_04915</name>
</gene>
<reference evidence="2 3" key="1">
    <citation type="submission" date="2018-08" db="EMBL/GenBank/DDBJ databases">
        <title>Neisseria animalis ATCC 49930 complete genome.</title>
        <authorList>
            <person name="Veseli I.A."/>
            <person name="Mascarenhas dos Santos A.C."/>
            <person name="Buttler R."/>
            <person name="Pombert J.-F."/>
        </authorList>
    </citation>
    <scope>NUCLEOTIDE SEQUENCE [LARGE SCALE GENOMIC DNA]</scope>
    <source>
        <strain evidence="2 3">ATCC 49930</strain>
    </source>
</reference>
<protein>
    <submittedName>
        <fullName evidence="2">Uncharacterized protein</fullName>
    </submittedName>
</protein>
<dbReference type="AlphaFoldDB" id="A0A5P3MR47"/>
<keyword evidence="1" id="KW-1133">Transmembrane helix</keyword>
<sequence length="214" mass="23755">MNLNFSGRFAPFLYILFFFAGFLCACLLFNPQDYLADLAPTITAVAAIALVWLAYLFAAAHIKAKTAWLQREKQIQQEAVQPVVHTALQLSETQPEMLVFKLYNNGKGLAQNLRFQIAIAEDHAAGEAVAEAVARLPFFSEGLDKLAAGETLDGIFADRHTLLARLPEHRFDGLMKLVTECEDVLGNTVRTETFIDLSPLNAAVAEKPRKKLLY</sequence>
<evidence type="ECO:0000256" key="1">
    <source>
        <dbReference type="SAM" id="Phobius"/>
    </source>
</evidence>
<dbReference type="OrthoDB" id="8603916at2"/>
<evidence type="ECO:0000313" key="2">
    <source>
        <dbReference type="EMBL" id="QEY23920.1"/>
    </source>
</evidence>
<dbReference type="KEGG" id="naq:D0T90_04915"/>
<dbReference type="Proteomes" id="UP000325536">
    <property type="component" value="Chromosome"/>
</dbReference>
<dbReference type="EMBL" id="CP031699">
    <property type="protein sequence ID" value="QEY23920.1"/>
    <property type="molecule type" value="Genomic_DNA"/>
</dbReference>
<proteinExistence type="predicted"/>
<keyword evidence="3" id="KW-1185">Reference proteome</keyword>
<keyword evidence="1" id="KW-0472">Membrane</keyword>
<name>A0A5P3MR47_NEIAN</name>
<accession>A0A5P3MR47</accession>